<dbReference type="InterPro" id="IPR008547">
    <property type="entry name" value="DUF829_TMEM53"/>
</dbReference>
<evidence type="ECO:0000256" key="1">
    <source>
        <dbReference type="ARBA" id="ARBA00007387"/>
    </source>
</evidence>
<proteinExistence type="inferred from homology"/>
<dbReference type="Gene3D" id="3.40.50.1820">
    <property type="entry name" value="alpha/beta hydrolase"/>
    <property type="match status" value="1"/>
</dbReference>
<comment type="caution">
    <text evidence="7">The sequence shown here is derived from an EMBL/GenBank/DDBJ whole genome shotgun (WGS) entry which is preliminary data.</text>
</comment>
<evidence type="ECO:0000256" key="5">
    <source>
        <dbReference type="ARBA" id="ARBA00023242"/>
    </source>
</evidence>
<comment type="subcellular location">
    <subcellularLocation>
        <location evidence="6">Nucleus outer membrane</location>
        <topology evidence="6">Single-pass membrane protein</topology>
    </subcellularLocation>
</comment>
<name>A0AAW1TVF7_9CUCU</name>
<protein>
    <recommendedName>
        <fullName evidence="9">Transmembrane protein 53</fullName>
    </recommendedName>
</protein>
<dbReference type="SUPFAM" id="SSF53474">
    <property type="entry name" value="alpha/beta-Hydrolases"/>
    <property type="match status" value="1"/>
</dbReference>
<evidence type="ECO:0000313" key="8">
    <source>
        <dbReference type="Proteomes" id="UP001431783"/>
    </source>
</evidence>
<evidence type="ECO:0000256" key="3">
    <source>
        <dbReference type="ARBA" id="ARBA00022989"/>
    </source>
</evidence>
<dbReference type="GO" id="GO:0005640">
    <property type="term" value="C:nuclear outer membrane"/>
    <property type="evidence" value="ECO:0007669"/>
    <property type="project" value="UniProtKB-SubCell"/>
</dbReference>
<dbReference type="InterPro" id="IPR029058">
    <property type="entry name" value="AB_hydrolase_fold"/>
</dbReference>
<reference evidence="7 8" key="1">
    <citation type="submission" date="2023-03" db="EMBL/GenBank/DDBJ databases">
        <title>Genome insight into feeding habits of ladybird beetles.</title>
        <authorList>
            <person name="Li H.-S."/>
            <person name="Huang Y.-H."/>
            <person name="Pang H."/>
        </authorList>
    </citation>
    <scope>NUCLEOTIDE SEQUENCE [LARGE SCALE GENOMIC DNA]</scope>
    <source>
        <strain evidence="7">SYSU_2023b</strain>
        <tissue evidence="7">Whole body</tissue>
    </source>
</reference>
<keyword evidence="3" id="KW-1133">Transmembrane helix</keyword>
<dbReference type="Pfam" id="PF05705">
    <property type="entry name" value="DUF829"/>
    <property type="match status" value="1"/>
</dbReference>
<dbReference type="Proteomes" id="UP001431783">
    <property type="component" value="Unassembled WGS sequence"/>
</dbReference>
<evidence type="ECO:0000313" key="7">
    <source>
        <dbReference type="EMBL" id="KAK9874315.1"/>
    </source>
</evidence>
<sequence length="281" mass="32909">MTVEEKFGCIVTHPDPNFDYTKKNVESDDFVITLKREDVPIVFLLGWSGALDKHLAVYSKLYEEKGFITMRYICPVVYNLFQYHKMDEVAKNIANFFIEPNFQNKNIIFHVFSNGGSFQYEFVVKALDENSTSSQIKGVIFDSAPGVLSFSSVYGAVNSMKRESYTPWIKAESFVVVASHFARKLFNRFYGKLINKKIYEFNPIVNLRNEKNRCPQHFIYSKGDLLVPYQEVEQFWKHRKSLGVDVTTQVYADTPHVRHYPYNKLNYKRSIFQFVSKCLRR</sequence>
<dbReference type="EMBL" id="JARQZJ010000031">
    <property type="protein sequence ID" value="KAK9874315.1"/>
    <property type="molecule type" value="Genomic_DNA"/>
</dbReference>
<organism evidence="7 8">
    <name type="scientific">Henosepilachna vigintioctopunctata</name>
    <dbReference type="NCBI Taxonomy" id="420089"/>
    <lineage>
        <taxon>Eukaryota</taxon>
        <taxon>Metazoa</taxon>
        <taxon>Ecdysozoa</taxon>
        <taxon>Arthropoda</taxon>
        <taxon>Hexapoda</taxon>
        <taxon>Insecta</taxon>
        <taxon>Pterygota</taxon>
        <taxon>Neoptera</taxon>
        <taxon>Endopterygota</taxon>
        <taxon>Coleoptera</taxon>
        <taxon>Polyphaga</taxon>
        <taxon>Cucujiformia</taxon>
        <taxon>Coccinelloidea</taxon>
        <taxon>Coccinellidae</taxon>
        <taxon>Epilachninae</taxon>
        <taxon>Epilachnini</taxon>
        <taxon>Henosepilachna</taxon>
    </lineage>
</organism>
<dbReference type="PANTHER" id="PTHR12265">
    <property type="entry name" value="TRANSMEMBRANE PROTEIN 53"/>
    <property type="match status" value="1"/>
</dbReference>
<comment type="similarity">
    <text evidence="1">Belongs to the TMEM53 family.</text>
</comment>
<evidence type="ECO:0000256" key="4">
    <source>
        <dbReference type="ARBA" id="ARBA00023136"/>
    </source>
</evidence>
<evidence type="ECO:0000256" key="2">
    <source>
        <dbReference type="ARBA" id="ARBA00022692"/>
    </source>
</evidence>
<dbReference type="AlphaFoldDB" id="A0AAW1TVF7"/>
<accession>A0AAW1TVF7</accession>
<gene>
    <name evidence="7" type="ORF">WA026_002667</name>
</gene>
<keyword evidence="8" id="KW-1185">Reference proteome</keyword>
<evidence type="ECO:0000256" key="6">
    <source>
        <dbReference type="ARBA" id="ARBA00034303"/>
    </source>
</evidence>
<dbReference type="PANTHER" id="PTHR12265:SF30">
    <property type="entry name" value="TRANSMEMBRANE PROTEIN 53"/>
    <property type="match status" value="1"/>
</dbReference>
<keyword evidence="2" id="KW-0812">Transmembrane</keyword>
<keyword evidence="4" id="KW-0472">Membrane</keyword>
<keyword evidence="5" id="KW-0539">Nucleus</keyword>
<evidence type="ECO:0008006" key="9">
    <source>
        <dbReference type="Google" id="ProtNLM"/>
    </source>
</evidence>